<keyword evidence="4" id="KW-1185">Reference proteome</keyword>
<evidence type="ECO:0000313" key="3">
    <source>
        <dbReference type="EMBL" id="RCN37021.1"/>
    </source>
</evidence>
<evidence type="ECO:0000256" key="1">
    <source>
        <dbReference type="SAM" id="MobiDB-lite"/>
    </source>
</evidence>
<accession>A0A368FXW3</accession>
<gene>
    <name evidence="3" type="ORF">ANCCAN_17096</name>
</gene>
<protein>
    <submittedName>
        <fullName evidence="3">Uncharacterized protein</fullName>
    </submittedName>
</protein>
<proteinExistence type="predicted"/>
<dbReference type="Proteomes" id="UP000252519">
    <property type="component" value="Unassembled WGS sequence"/>
</dbReference>
<name>A0A368FXW3_ANCCA</name>
<dbReference type="EMBL" id="JOJR01000504">
    <property type="protein sequence ID" value="RCN37021.1"/>
    <property type="molecule type" value="Genomic_DNA"/>
</dbReference>
<sequence length="140" mass="15659">MARFCLLLILAVFSEARSDSYSPCSALNGYSPLLFPSFYGGFPFVVIVPGPIQLSNTPLLPFPMMTFAILAPFPTITPGYQPIAPFSTMVPRTEIRKIESTVSKETRHYSATSHSQTGFPIKKSRKNHKNHKSARKHRMI</sequence>
<feature type="signal peptide" evidence="2">
    <location>
        <begin position="1"/>
        <end position="18"/>
    </location>
</feature>
<feature type="compositionally biased region" description="Basic residues" evidence="1">
    <location>
        <begin position="122"/>
        <end position="140"/>
    </location>
</feature>
<evidence type="ECO:0000256" key="2">
    <source>
        <dbReference type="SAM" id="SignalP"/>
    </source>
</evidence>
<evidence type="ECO:0000313" key="4">
    <source>
        <dbReference type="Proteomes" id="UP000252519"/>
    </source>
</evidence>
<reference evidence="3 4" key="1">
    <citation type="submission" date="2014-10" db="EMBL/GenBank/DDBJ databases">
        <title>Draft genome of the hookworm Ancylostoma caninum.</title>
        <authorList>
            <person name="Mitreva M."/>
        </authorList>
    </citation>
    <scope>NUCLEOTIDE SEQUENCE [LARGE SCALE GENOMIC DNA]</scope>
    <source>
        <strain evidence="3 4">Baltimore</strain>
    </source>
</reference>
<feature type="region of interest" description="Disordered" evidence="1">
    <location>
        <begin position="103"/>
        <end position="140"/>
    </location>
</feature>
<keyword evidence="2" id="KW-0732">Signal</keyword>
<feature type="compositionally biased region" description="Polar residues" evidence="1">
    <location>
        <begin position="109"/>
        <end position="118"/>
    </location>
</feature>
<dbReference type="OrthoDB" id="10320238at2759"/>
<feature type="chain" id="PRO_5016638085" evidence="2">
    <location>
        <begin position="19"/>
        <end position="140"/>
    </location>
</feature>
<comment type="caution">
    <text evidence="3">The sequence shown here is derived from an EMBL/GenBank/DDBJ whole genome shotgun (WGS) entry which is preliminary data.</text>
</comment>
<dbReference type="AlphaFoldDB" id="A0A368FXW3"/>
<organism evidence="3 4">
    <name type="scientific">Ancylostoma caninum</name>
    <name type="common">Dog hookworm</name>
    <dbReference type="NCBI Taxonomy" id="29170"/>
    <lineage>
        <taxon>Eukaryota</taxon>
        <taxon>Metazoa</taxon>
        <taxon>Ecdysozoa</taxon>
        <taxon>Nematoda</taxon>
        <taxon>Chromadorea</taxon>
        <taxon>Rhabditida</taxon>
        <taxon>Rhabditina</taxon>
        <taxon>Rhabditomorpha</taxon>
        <taxon>Strongyloidea</taxon>
        <taxon>Ancylostomatidae</taxon>
        <taxon>Ancylostomatinae</taxon>
        <taxon>Ancylostoma</taxon>
    </lineage>
</organism>